<dbReference type="Proteomes" id="UP000515162">
    <property type="component" value="Chromosome 3R"/>
</dbReference>
<feature type="chain" id="PRO_5028036440" evidence="5">
    <location>
        <begin position="25"/>
        <end position="527"/>
    </location>
</feature>
<gene>
    <name evidence="7" type="primary">LOC117143573</name>
</gene>
<dbReference type="InterPro" id="IPR050271">
    <property type="entry name" value="UDP-glycosyltransferase"/>
</dbReference>
<feature type="transmembrane region" description="Helical" evidence="4">
    <location>
        <begin position="490"/>
        <end position="513"/>
    </location>
</feature>
<evidence type="ECO:0000313" key="6">
    <source>
        <dbReference type="Proteomes" id="UP000515162"/>
    </source>
</evidence>
<dbReference type="SUPFAM" id="SSF53756">
    <property type="entry name" value="UDP-Glycosyltransferase/glycogen phosphorylase"/>
    <property type="match status" value="1"/>
</dbReference>
<keyword evidence="5" id="KW-0732">Signal</keyword>
<dbReference type="CDD" id="cd03784">
    <property type="entry name" value="GT1_Gtf-like"/>
    <property type="match status" value="1"/>
</dbReference>
<comment type="similarity">
    <text evidence="1">Belongs to the UDP-glycosyltransferase family.</text>
</comment>
<keyword evidence="4" id="KW-1133">Transmembrane helix</keyword>
<reference evidence="7" key="1">
    <citation type="submission" date="2025-08" db="UniProtKB">
        <authorList>
            <consortium name="RefSeq"/>
        </authorList>
    </citation>
    <scope>IDENTIFICATION</scope>
    <source>
        <strain evidence="7">Mau12</strain>
        <tissue evidence="7">Whole Body</tissue>
    </source>
</reference>
<dbReference type="PANTHER" id="PTHR48043:SF159">
    <property type="entry name" value="EG:EG0003.4 PROTEIN-RELATED"/>
    <property type="match status" value="1"/>
</dbReference>
<proteinExistence type="inferred from homology"/>
<name>A0A6P8KJD4_DROMA</name>
<keyword evidence="4" id="KW-0472">Membrane</keyword>
<evidence type="ECO:0000256" key="5">
    <source>
        <dbReference type="SAM" id="SignalP"/>
    </source>
</evidence>
<organism evidence="6 7">
    <name type="scientific">Drosophila mauritiana</name>
    <name type="common">Fruit fly</name>
    <dbReference type="NCBI Taxonomy" id="7226"/>
    <lineage>
        <taxon>Eukaryota</taxon>
        <taxon>Metazoa</taxon>
        <taxon>Ecdysozoa</taxon>
        <taxon>Arthropoda</taxon>
        <taxon>Hexapoda</taxon>
        <taxon>Insecta</taxon>
        <taxon>Pterygota</taxon>
        <taxon>Neoptera</taxon>
        <taxon>Endopterygota</taxon>
        <taxon>Diptera</taxon>
        <taxon>Brachycera</taxon>
        <taxon>Muscomorpha</taxon>
        <taxon>Ephydroidea</taxon>
        <taxon>Drosophilidae</taxon>
        <taxon>Drosophila</taxon>
        <taxon>Sophophora</taxon>
    </lineage>
</organism>
<dbReference type="Gene3D" id="3.40.50.2000">
    <property type="entry name" value="Glycogen Phosphorylase B"/>
    <property type="match status" value="1"/>
</dbReference>
<keyword evidence="2" id="KW-0328">Glycosyltransferase</keyword>
<evidence type="ECO:0000256" key="4">
    <source>
        <dbReference type="SAM" id="Phobius"/>
    </source>
</evidence>
<accession>A0A6P8KJD4</accession>
<evidence type="ECO:0000256" key="1">
    <source>
        <dbReference type="ARBA" id="ARBA00009995"/>
    </source>
</evidence>
<dbReference type="FunFam" id="3.40.50.2000:FF:000021">
    <property type="entry name" value="UDP-glucuronosyltransferase"/>
    <property type="match status" value="1"/>
</dbReference>
<dbReference type="GO" id="GO:0008194">
    <property type="term" value="F:UDP-glycosyltransferase activity"/>
    <property type="evidence" value="ECO:0007669"/>
    <property type="project" value="InterPro"/>
</dbReference>
<evidence type="ECO:0000256" key="3">
    <source>
        <dbReference type="ARBA" id="ARBA00022679"/>
    </source>
</evidence>
<dbReference type="RefSeq" id="XP_033164209.1">
    <property type="nucleotide sequence ID" value="XM_033308318.1"/>
</dbReference>
<dbReference type="CTD" id="53506"/>
<dbReference type="Pfam" id="PF00201">
    <property type="entry name" value="UDPGT"/>
    <property type="match status" value="1"/>
</dbReference>
<dbReference type="InterPro" id="IPR002213">
    <property type="entry name" value="UDP_glucos_trans"/>
</dbReference>
<protein>
    <submittedName>
        <fullName evidence="7">UDP-glucuronosyltransferase 2A2</fullName>
    </submittedName>
</protein>
<keyword evidence="4" id="KW-0812">Transmembrane</keyword>
<keyword evidence="6" id="KW-1185">Reference proteome</keyword>
<dbReference type="AlphaFoldDB" id="A0A6P8KJD4"/>
<evidence type="ECO:0000256" key="2">
    <source>
        <dbReference type="ARBA" id="ARBA00022676"/>
    </source>
</evidence>
<dbReference type="GeneID" id="117143573"/>
<evidence type="ECO:0000313" key="7">
    <source>
        <dbReference type="RefSeq" id="XP_033164209.1"/>
    </source>
</evidence>
<dbReference type="PANTHER" id="PTHR48043">
    <property type="entry name" value="EG:EG0003.4 PROTEIN-RELATED"/>
    <property type="match status" value="1"/>
</dbReference>
<feature type="signal peptide" evidence="5">
    <location>
        <begin position="1"/>
        <end position="24"/>
    </location>
</feature>
<keyword evidence="3" id="KW-0808">Transferase</keyword>
<sequence length="527" mass="60239">MPTSMLVLRSILLVVALLPVLLEGARILGVFPIPSHSHYYHALPYLKKLASLGHEITSVSPFPLKEPVANIHDIPVPELFDNIEEIVGNLTNRKGTWNEFEYINQYTLGLVEKVLENDGVRREILQPESLQFDLIIVDLWRLDALYGFAAYFDAPIIGIASYGTDWKIDELVGNVSPIAYLQSPSFNWFDLDSYGGRLGHFVDQSLAWINWHWRHEEKHEALYRKYFPKIADKRSLSEITRNFALILVNQHFTMAPPRPYAPNVIEVGGMHIDQQPKALPQEFEDFIQGAGEHGVIYFSLGTNVRSKNLSADRRKILIDTFASLPQRILWKFDAKELSDVPSNVLISPWFPQQDILAHPNVKLFITHGGLQSTVECIHHGVPMLGLPFFYDQFRNMEHIKAQGIGLVLNYQDMTSDEFKVTIHRLLTEKSFGVTARRTADRYRDQPMNPLDTAIWWTHYVLRHKGAPHMRVAGRNLDFITYHSLDVLGTFLLAFLAILSIVGLCVMKLLRAILKSKKSNRSLKQKVN</sequence>